<accession>A0AAV5TR74</accession>
<feature type="non-terminal residue" evidence="2">
    <location>
        <position position="202"/>
    </location>
</feature>
<reference evidence="2" key="1">
    <citation type="submission" date="2023-10" db="EMBL/GenBank/DDBJ databases">
        <title>Genome assembly of Pristionchus species.</title>
        <authorList>
            <person name="Yoshida K."/>
            <person name="Sommer R.J."/>
        </authorList>
    </citation>
    <scope>NUCLEOTIDE SEQUENCE</scope>
    <source>
        <strain evidence="2">RS0144</strain>
    </source>
</reference>
<dbReference type="AlphaFoldDB" id="A0AAV5TR74"/>
<gene>
    <name evidence="2" type="ORF">PENTCL1PPCAC_18902</name>
</gene>
<comment type="caution">
    <text evidence="2">The sequence shown here is derived from an EMBL/GenBank/DDBJ whole genome shotgun (WGS) entry which is preliminary data.</text>
</comment>
<keyword evidence="3" id="KW-1185">Reference proteome</keyword>
<sequence length="202" mass="22475">ALSLHKERSWKDQERSGEVNEGSELSETSVLRLDHRVQESTRREKSVDSPELLSNINGMKAARVLAPFRRLCWNGSIDVGVGVDLRIHSDQVRYMIDLADERATTVAEASPLCSLSLALNYRRSEVEIRRLAHIDDVRVLGDARVLLVWRLSPSNDVAGIARIEISNGEIGAGQTGQLWGGHEFAQGQFIFNGKKNEGEIES</sequence>
<name>A0AAV5TR74_9BILA</name>
<feature type="compositionally biased region" description="Basic and acidic residues" evidence="1">
    <location>
        <begin position="1"/>
        <end position="18"/>
    </location>
</feature>
<proteinExistence type="predicted"/>
<evidence type="ECO:0000256" key="1">
    <source>
        <dbReference type="SAM" id="MobiDB-lite"/>
    </source>
</evidence>
<evidence type="ECO:0000313" key="2">
    <source>
        <dbReference type="EMBL" id="GMS96727.1"/>
    </source>
</evidence>
<feature type="non-terminal residue" evidence="2">
    <location>
        <position position="1"/>
    </location>
</feature>
<feature type="region of interest" description="Disordered" evidence="1">
    <location>
        <begin position="1"/>
        <end position="27"/>
    </location>
</feature>
<dbReference type="EMBL" id="BTSX01000004">
    <property type="protein sequence ID" value="GMS96727.1"/>
    <property type="molecule type" value="Genomic_DNA"/>
</dbReference>
<organism evidence="2 3">
    <name type="scientific">Pristionchus entomophagus</name>
    <dbReference type="NCBI Taxonomy" id="358040"/>
    <lineage>
        <taxon>Eukaryota</taxon>
        <taxon>Metazoa</taxon>
        <taxon>Ecdysozoa</taxon>
        <taxon>Nematoda</taxon>
        <taxon>Chromadorea</taxon>
        <taxon>Rhabditida</taxon>
        <taxon>Rhabditina</taxon>
        <taxon>Diplogasteromorpha</taxon>
        <taxon>Diplogasteroidea</taxon>
        <taxon>Neodiplogasteridae</taxon>
        <taxon>Pristionchus</taxon>
    </lineage>
</organism>
<evidence type="ECO:0000313" key="3">
    <source>
        <dbReference type="Proteomes" id="UP001432027"/>
    </source>
</evidence>
<protein>
    <submittedName>
        <fullName evidence="2">Uncharacterized protein</fullName>
    </submittedName>
</protein>
<dbReference type="Proteomes" id="UP001432027">
    <property type="component" value="Unassembled WGS sequence"/>
</dbReference>